<comment type="similarity">
    <text evidence="2 6">Belongs to the glycosyl hydrolase 17 family.</text>
</comment>
<dbReference type="PANTHER" id="PTHR32227">
    <property type="entry name" value="GLUCAN ENDO-1,3-BETA-GLUCOSIDASE BG1-RELATED-RELATED"/>
    <property type="match status" value="1"/>
</dbReference>
<evidence type="ECO:0000313" key="7">
    <source>
        <dbReference type="EMBL" id="KAG6764450.1"/>
    </source>
</evidence>
<evidence type="ECO:0000256" key="5">
    <source>
        <dbReference type="ARBA" id="ARBA00023295"/>
    </source>
</evidence>
<dbReference type="InterPro" id="IPR000490">
    <property type="entry name" value="Glyco_hydro_17"/>
</dbReference>
<comment type="caution">
    <text evidence="7">The sequence shown here is derived from an EMBL/GenBank/DDBJ whole genome shotgun (WGS) entry which is preliminary data.</text>
</comment>
<evidence type="ECO:0000256" key="3">
    <source>
        <dbReference type="ARBA" id="ARBA00012780"/>
    </source>
</evidence>
<dbReference type="Proteomes" id="UP000886885">
    <property type="component" value="Chromosome 8D"/>
</dbReference>
<keyword evidence="5" id="KW-0326">Glycosidase</keyword>
<organism evidence="7 8">
    <name type="scientific">Populus tomentosa</name>
    <name type="common">Chinese white poplar</name>
    <dbReference type="NCBI Taxonomy" id="118781"/>
    <lineage>
        <taxon>Eukaryota</taxon>
        <taxon>Viridiplantae</taxon>
        <taxon>Streptophyta</taxon>
        <taxon>Embryophyta</taxon>
        <taxon>Tracheophyta</taxon>
        <taxon>Spermatophyta</taxon>
        <taxon>Magnoliopsida</taxon>
        <taxon>eudicotyledons</taxon>
        <taxon>Gunneridae</taxon>
        <taxon>Pentapetalae</taxon>
        <taxon>rosids</taxon>
        <taxon>fabids</taxon>
        <taxon>Malpighiales</taxon>
        <taxon>Salicaceae</taxon>
        <taxon>Saliceae</taxon>
        <taxon>Populus</taxon>
    </lineage>
</organism>
<dbReference type="GO" id="GO:0042973">
    <property type="term" value="F:glucan endo-1,3-beta-D-glucosidase activity"/>
    <property type="evidence" value="ECO:0007669"/>
    <property type="project" value="UniProtKB-EC"/>
</dbReference>
<dbReference type="GO" id="GO:0005975">
    <property type="term" value="P:carbohydrate metabolic process"/>
    <property type="evidence" value="ECO:0007669"/>
    <property type="project" value="InterPro"/>
</dbReference>
<evidence type="ECO:0000256" key="6">
    <source>
        <dbReference type="RuleBase" id="RU004335"/>
    </source>
</evidence>
<dbReference type="EMBL" id="JAAWWB010000016">
    <property type="protein sequence ID" value="KAG6764450.1"/>
    <property type="molecule type" value="Genomic_DNA"/>
</dbReference>
<dbReference type="InterPro" id="IPR044965">
    <property type="entry name" value="Glyco_hydro_17_plant"/>
</dbReference>
<evidence type="ECO:0000313" key="8">
    <source>
        <dbReference type="Proteomes" id="UP000886885"/>
    </source>
</evidence>
<accession>A0A8X8CS52</accession>
<protein>
    <recommendedName>
        <fullName evidence="3">glucan endo-1,3-beta-D-glucosidase</fullName>
        <ecNumber evidence="3">3.2.1.39</ecNumber>
    </recommendedName>
</protein>
<dbReference type="EC" id="3.2.1.39" evidence="3"/>
<dbReference type="OrthoDB" id="941679at2759"/>
<keyword evidence="4" id="KW-0378">Hydrolase</keyword>
<name>A0A8X8CS52_POPTO</name>
<evidence type="ECO:0000256" key="2">
    <source>
        <dbReference type="ARBA" id="ARBA00008773"/>
    </source>
</evidence>
<evidence type="ECO:0000256" key="4">
    <source>
        <dbReference type="ARBA" id="ARBA00022801"/>
    </source>
</evidence>
<proteinExistence type="inferred from homology"/>
<reference evidence="7" key="1">
    <citation type="journal article" date="2020" name="bioRxiv">
        <title>Hybrid origin of Populus tomentosa Carr. identified through genome sequencing and phylogenomic analysis.</title>
        <authorList>
            <person name="An X."/>
            <person name="Gao K."/>
            <person name="Chen Z."/>
            <person name="Li J."/>
            <person name="Yang X."/>
            <person name="Yang X."/>
            <person name="Zhou J."/>
            <person name="Guo T."/>
            <person name="Zhao T."/>
            <person name="Huang S."/>
            <person name="Miao D."/>
            <person name="Khan W.U."/>
            <person name="Rao P."/>
            <person name="Ye M."/>
            <person name="Lei B."/>
            <person name="Liao W."/>
            <person name="Wang J."/>
            <person name="Ji L."/>
            <person name="Li Y."/>
            <person name="Guo B."/>
            <person name="Mustafa N.S."/>
            <person name="Li S."/>
            <person name="Yun Q."/>
            <person name="Keller S.R."/>
            <person name="Mao J."/>
            <person name="Zhang R."/>
            <person name="Strauss S.H."/>
        </authorList>
    </citation>
    <scope>NUCLEOTIDE SEQUENCE</scope>
    <source>
        <strain evidence="7">GM15</strain>
        <tissue evidence="7">Leaf</tissue>
    </source>
</reference>
<dbReference type="AlphaFoldDB" id="A0A8X8CS52"/>
<keyword evidence="8" id="KW-1185">Reference proteome</keyword>
<sequence length="197" mass="21432">MLNALYHLLGAQTDVLFWGAYDRVAIPALQSQQLRIVIGGDACIIHRRNGDNLPSQKRVIDFRAKDMNYAISLARDYDANMEVLKAPSGTNLAVTIGVPNEALAHVASSQDPAGKWFRDHIFYVHIGVRFRYICVGNNSIPGVVQSIVQQAIGNLYNTARKTAVGDKVRGSSSPPSAGQFANGVDKIMNNHAVICTV</sequence>
<gene>
    <name evidence="7" type="ORF">POTOM_031919</name>
</gene>
<comment type="catalytic activity">
    <reaction evidence="1">
        <text>Hydrolysis of (1-&gt;3)-beta-D-glucosidic linkages in (1-&gt;3)-beta-D-glucans.</text>
        <dbReference type="EC" id="3.2.1.39"/>
    </reaction>
</comment>
<evidence type="ECO:0000256" key="1">
    <source>
        <dbReference type="ARBA" id="ARBA00000382"/>
    </source>
</evidence>
<dbReference type="Pfam" id="PF00332">
    <property type="entry name" value="Glyco_hydro_17"/>
    <property type="match status" value="1"/>
</dbReference>